<name>A0AAD2D3H2_EUPCR</name>
<gene>
    <name evidence="3" type="ORF">ECRASSUSDP1_LOCUS20141</name>
</gene>
<evidence type="ECO:0000256" key="1">
    <source>
        <dbReference type="SAM" id="Coils"/>
    </source>
</evidence>
<proteinExistence type="predicted"/>
<organism evidence="3 4">
    <name type="scientific">Euplotes crassus</name>
    <dbReference type="NCBI Taxonomy" id="5936"/>
    <lineage>
        <taxon>Eukaryota</taxon>
        <taxon>Sar</taxon>
        <taxon>Alveolata</taxon>
        <taxon>Ciliophora</taxon>
        <taxon>Intramacronucleata</taxon>
        <taxon>Spirotrichea</taxon>
        <taxon>Hypotrichia</taxon>
        <taxon>Euplotida</taxon>
        <taxon>Euplotidae</taxon>
        <taxon>Moneuplotes</taxon>
    </lineage>
</organism>
<feature type="compositionally biased region" description="Polar residues" evidence="2">
    <location>
        <begin position="863"/>
        <end position="872"/>
    </location>
</feature>
<feature type="region of interest" description="Disordered" evidence="2">
    <location>
        <begin position="776"/>
        <end position="809"/>
    </location>
</feature>
<dbReference type="AlphaFoldDB" id="A0AAD2D3H2"/>
<accession>A0AAD2D3H2</accession>
<sequence>MEPAVKTKVNILQNISKNPSVTRKEIKVQKKTSRNRLSLRSSDRPVREKQKKYQRKLLDAKNTKAKSYAESIRTQSNQKKDRKFKISSPEPDLFKPQLKFRDATEISSSIKSRTKIKLNIEKRYKPKGYLSSKKNSKDLKGSKKKNSKATINKPISVNLFQNNSPCSKSSQDVSIHQIKDKSEDLQSPKVTYKKKSKSIQLHHSAKKEPPAGQDQLVPAGQGVQKAPSSKNSPRDRKKRRERKEGKVKGSSGKGAEEGCDIIVKSFNLATTNDNIKIPKAKKTPKTSLTIRGKSVGAQLTFGHALNTTQRAEGKQKSFRQKLKNTFIKIKDPKSQEFIEKNIYTLYQKYKICEFEKIYDGLDLSKTLLETIEANNEAIKKANMLSFFFINFYKNFEQNIIHKKPKKAYQECLKLYDQHSVNTLDMNIEEFEKCNILNERILQENPVDNINTCHKKLVSFEQDLKTYCRQIGKNSMAKFKEEEKYNSPKGIKEAKSTDKDLFEIPQKLKETPAFNRKEYNSVSRSMCWNSMKRDGSDMNEQSSNAGYSSLMLSDRGIESKLNRLQEEIGKRVHNESMLKSSIKTLTTELNEVKKLLTHDNEYNDLKESISSISQAIFNTSKDIHIKDEHQMLLKNLIGDDLRERIGSLEEKLKTYELEVEQLQQKMQKEIRRNNQAYTICKKYIGGIKTCHKMAQEDTSIIGFLYNLSTEADEDLEKIDEFHLQSYQNSVILKSYGSKQINSAKDQSIEDMLQKELLEKDKKIHKLEHELKLMSKSKSRAGGKLIRSKFSASHTGNDLHTEESEESKSLKSVGYITGVSNSLRLPMSKCYDKKLRNHYPPRPKKMLNLQDELEQEPDPEPARLTESNGIISEF</sequence>
<evidence type="ECO:0000256" key="2">
    <source>
        <dbReference type="SAM" id="MobiDB-lite"/>
    </source>
</evidence>
<keyword evidence="1" id="KW-0175">Coiled coil</keyword>
<feature type="coiled-coil region" evidence="1">
    <location>
        <begin position="637"/>
        <end position="671"/>
    </location>
</feature>
<feature type="region of interest" description="Disordered" evidence="2">
    <location>
        <begin position="22"/>
        <end position="92"/>
    </location>
</feature>
<evidence type="ECO:0000313" key="3">
    <source>
        <dbReference type="EMBL" id="CAI2378741.1"/>
    </source>
</evidence>
<feature type="compositionally biased region" description="Basic residues" evidence="2">
    <location>
        <begin position="833"/>
        <end position="843"/>
    </location>
</feature>
<feature type="region of interest" description="Disordered" evidence="2">
    <location>
        <begin position="127"/>
        <end position="254"/>
    </location>
</feature>
<feature type="compositionally biased region" description="Polar residues" evidence="2">
    <location>
        <begin position="149"/>
        <end position="174"/>
    </location>
</feature>
<reference evidence="3" key="1">
    <citation type="submission" date="2023-07" db="EMBL/GenBank/DDBJ databases">
        <authorList>
            <consortium name="AG Swart"/>
            <person name="Singh M."/>
            <person name="Singh A."/>
            <person name="Seah K."/>
            <person name="Emmerich C."/>
        </authorList>
    </citation>
    <scope>NUCLEOTIDE SEQUENCE</scope>
    <source>
        <strain evidence="3">DP1</strain>
    </source>
</reference>
<protein>
    <submittedName>
        <fullName evidence="3">Uncharacterized protein</fullName>
    </submittedName>
</protein>
<keyword evidence="4" id="KW-1185">Reference proteome</keyword>
<feature type="region of interest" description="Disordered" evidence="2">
    <location>
        <begin position="830"/>
        <end position="872"/>
    </location>
</feature>
<feature type="compositionally biased region" description="Basic and acidic residues" evidence="2">
    <location>
        <begin position="795"/>
        <end position="807"/>
    </location>
</feature>
<dbReference type="EMBL" id="CAMPGE010020503">
    <property type="protein sequence ID" value="CAI2378741.1"/>
    <property type="molecule type" value="Genomic_DNA"/>
</dbReference>
<evidence type="ECO:0000313" key="4">
    <source>
        <dbReference type="Proteomes" id="UP001295684"/>
    </source>
</evidence>
<dbReference type="Proteomes" id="UP001295684">
    <property type="component" value="Unassembled WGS sequence"/>
</dbReference>
<comment type="caution">
    <text evidence="3">The sequence shown here is derived from an EMBL/GenBank/DDBJ whole genome shotgun (WGS) entry which is preliminary data.</text>
</comment>
<feature type="compositionally biased region" description="Basic and acidic residues" evidence="2">
    <location>
        <begin position="177"/>
        <end position="186"/>
    </location>
</feature>